<accession>A0A2T7P6L7</accession>
<feature type="region of interest" description="Disordered" evidence="1">
    <location>
        <begin position="146"/>
        <end position="182"/>
    </location>
</feature>
<evidence type="ECO:0000313" key="3">
    <source>
        <dbReference type="EMBL" id="PVD29068.1"/>
    </source>
</evidence>
<name>A0A2T7P6L7_POMCA</name>
<keyword evidence="4" id="KW-1185">Reference proteome</keyword>
<comment type="caution">
    <text evidence="3">The sequence shown here is derived from an EMBL/GenBank/DDBJ whole genome shotgun (WGS) entry which is preliminary data.</text>
</comment>
<protein>
    <submittedName>
        <fullName evidence="3">Uncharacterized protein</fullName>
    </submittedName>
</protein>
<evidence type="ECO:0000256" key="1">
    <source>
        <dbReference type="SAM" id="MobiDB-lite"/>
    </source>
</evidence>
<organism evidence="3 4">
    <name type="scientific">Pomacea canaliculata</name>
    <name type="common">Golden apple snail</name>
    <dbReference type="NCBI Taxonomy" id="400727"/>
    <lineage>
        <taxon>Eukaryota</taxon>
        <taxon>Metazoa</taxon>
        <taxon>Spiralia</taxon>
        <taxon>Lophotrochozoa</taxon>
        <taxon>Mollusca</taxon>
        <taxon>Gastropoda</taxon>
        <taxon>Caenogastropoda</taxon>
        <taxon>Architaenioglossa</taxon>
        <taxon>Ampullarioidea</taxon>
        <taxon>Ampullariidae</taxon>
        <taxon>Pomacea</taxon>
    </lineage>
</organism>
<dbReference type="EMBL" id="PZQS01000006">
    <property type="protein sequence ID" value="PVD29068.1"/>
    <property type="molecule type" value="Genomic_DNA"/>
</dbReference>
<proteinExistence type="predicted"/>
<gene>
    <name evidence="3" type="ORF">C0Q70_11665</name>
</gene>
<keyword evidence="2" id="KW-0812">Transmembrane</keyword>
<evidence type="ECO:0000256" key="2">
    <source>
        <dbReference type="SAM" id="Phobius"/>
    </source>
</evidence>
<reference evidence="3 4" key="1">
    <citation type="submission" date="2018-04" db="EMBL/GenBank/DDBJ databases">
        <title>The genome of golden apple snail Pomacea canaliculata provides insight into stress tolerance and invasive adaptation.</title>
        <authorList>
            <person name="Liu C."/>
            <person name="Liu B."/>
            <person name="Ren Y."/>
            <person name="Zhang Y."/>
            <person name="Wang H."/>
            <person name="Li S."/>
            <person name="Jiang F."/>
            <person name="Yin L."/>
            <person name="Zhang G."/>
            <person name="Qian W."/>
            <person name="Fan W."/>
        </authorList>
    </citation>
    <scope>NUCLEOTIDE SEQUENCE [LARGE SCALE GENOMIC DNA]</scope>
    <source>
        <strain evidence="3">SZHN2017</strain>
        <tissue evidence="3">Muscle</tissue>
    </source>
</reference>
<sequence length="224" mass="23844">MPLPTTKMSTWKEISSIVYEEETSTVWSSPIVTITTLRQIPKRLTTPGATTPGGVTSLQTSDITLVVTQDSGDTGVDASTRYIIAGVCVGVVVLIAAVVGLVFFIRRSKTIYDSLGPRVPHSPGVQTGDADHLYDVLQPAGMSSLQHSATAGEDNPGLHGSQQLNVQDPNDREEEAVVPTSHTQAYENVSMSLLTEAGSEPCQTDPQSINGPPLTEQGKITTWV</sequence>
<dbReference type="AlphaFoldDB" id="A0A2T7P6L7"/>
<keyword evidence="2" id="KW-0472">Membrane</keyword>
<evidence type="ECO:0000313" key="4">
    <source>
        <dbReference type="Proteomes" id="UP000245119"/>
    </source>
</evidence>
<feature type="transmembrane region" description="Helical" evidence="2">
    <location>
        <begin position="82"/>
        <end position="105"/>
    </location>
</feature>
<dbReference type="Proteomes" id="UP000245119">
    <property type="component" value="Linkage Group LG6"/>
</dbReference>
<feature type="region of interest" description="Disordered" evidence="1">
    <location>
        <begin position="198"/>
        <end position="224"/>
    </location>
</feature>
<keyword evidence="2" id="KW-1133">Transmembrane helix</keyword>
<feature type="compositionally biased region" description="Polar residues" evidence="1">
    <location>
        <begin position="201"/>
        <end position="210"/>
    </location>
</feature>